<dbReference type="NCBIfam" id="TIGR03980">
    <property type="entry name" value="prismane_assoc"/>
    <property type="match status" value="1"/>
</dbReference>
<keyword evidence="3" id="KW-1185">Reference proteome</keyword>
<dbReference type="SUPFAM" id="SSF140683">
    <property type="entry name" value="SP0561-like"/>
    <property type="match status" value="1"/>
</dbReference>
<dbReference type="EMBL" id="WUWG01000006">
    <property type="protein sequence ID" value="MXU66557.1"/>
    <property type="molecule type" value="Genomic_DNA"/>
</dbReference>
<dbReference type="Proteomes" id="UP000436016">
    <property type="component" value="Unassembled WGS sequence"/>
</dbReference>
<dbReference type="AlphaFoldDB" id="A0A6B0TPM8"/>
<protein>
    <submittedName>
        <fullName evidence="2">DUF1858 domain-containing protein</fullName>
    </submittedName>
</protein>
<accession>A0A6B0TPM8</accession>
<evidence type="ECO:0000313" key="3">
    <source>
        <dbReference type="Proteomes" id="UP000436016"/>
    </source>
</evidence>
<feature type="domain" description="DUF1858" evidence="1">
    <location>
        <begin position="8"/>
        <end position="59"/>
    </location>
</feature>
<dbReference type="InterPro" id="IPR015077">
    <property type="entry name" value="DUF1858"/>
</dbReference>
<dbReference type="PANTHER" id="PTHR39341">
    <property type="entry name" value="BSL7085 PROTEIN"/>
    <property type="match status" value="1"/>
</dbReference>
<reference evidence="2 3" key="1">
    <citation type="submission" date="2019-12" db="EMBL/GenBank/DDBJ databases">
        <title>Strain KN286 was isolated from seawater, which was collected from Caroline Seamount in the tropical western Pacific.</title>
        <authorList>
            <person name="Wang Q."/>
        </authorList>
    </citation>
    <scope>NUCLEOTIDE SEQUENCE [LARGE SCALE GENOMIC DNA]</scope>
    <source>
        <strain evidence="2 3">KN286</strain>
    </source>
</reference>
<dbReference type="Pfam" id="PF08984">
    <property type="entry name" value="DUF1858"/>
    <property type="match status" value="1"/>
</dbReference>
<dbReference type="RefSeq" id="WP_160856156.1">
    <property type="nucleotide sequence ID" value="NZ_WUWG01000006.1"/>
</dbReference>
<organism evidence="2 3">
    <name type="scientific">Oceanomicrobium pacificus</name>
    <dbReference type="NCBI Taxonomy" id="2692916"/>
    <lineage>
        <taxon>Bacteria</taxon>
        <taxon>Pseudomonadati</taxon>
        <taxon>Pseudomonadota</taxon>
        <taxon>Alphaproteobacteria</taxon>
        <taxon>Rhodobacterales</taxon>
        <taxon>Paracoccaceae</taxon>
        <taxon>Oceanomicrobium</taxon>
    </lineage>
</organism>
<gene>
    <name evidence="2" type="ORF">GSH16_13995</name>
</gene>
<evidence type="ECO:0000259" key="1">
    <source>
        <dbReference type="Pfam" id="PF08984"/>
    </source>
</evidence>
<name>A0A6B0TPM8_9RHOB</name>
<comment type="caution">
    <text evidence="2">The sequence shown here is derived from an EMBL/GenBank/DDBJ whole genome shotgun (WGS) entry which is preliminary data.</text>
</comment>
<dbReference type="PANTHER" id="PTHR39341:SF1">
    <property type="entry name" value="DUF1858 DOMAIN-CONTAINING PROTEIN"/>
    <property type="match status" value="1"/>
</dbReference>
<dbReference type="InterPro" id="IPR023883">
    <property type="entry name" value="CHP03980_redox-disulphide"/>
</dbReference>
<dbReference type="InterPro" id="IPR038062">
    <property type="entry name" value="ScdA-like_N_sf"/>
</dbReference>
<sequence length="75" mass="8297">MTRHALPDPDLSLDDLIRDRPEVVPVLLRFELLCVGCLVAPFHTLADACAEHDVEEEVLMAALADVLSRPPPVLR</sequence>
<evidence type="ECO:0000313" key="2">
    <source>
        <dbReference type="EMBL" id="MXU66557.1"/>
    </source>
</evidence>
<proteinExistence type="predicted"/>
<dbReference type="Gene3D" id="1.10.3910.10">
    <property type="entry name" value="SP0561-like"/>
    <property type="match status" value="1"/>
</dbReference>